<keyword evidence="4" id="KW-1185">Reference proteome</keyword>
<dbReference type="KEGG" id="hhu:AR456_09150"/>
<dbReference type="RefSeq" id="WP_021817709.1">
    <property type="nucleotide sequence ID" value="NZ_AVBC01000016.1"/>
</dbReference>
<name>W1NCI9_9GAMM</name>
<evidence type="ECO:0000313" key="4">
    <source>
        <dbReference type="Proteomes" id="UP000019113"/>
    </source>
</evidence>
<proteinExistence type="predicted"/>
<evidence type="ECO:0000256" key="1">
    <source>
        <dbReference type="SAM" id="MobiDB-lite"/>
    </source>
</evidence>
<feature type="region of interest" description="Disordered" evidence="1">
    <location>
        <begin position="60"/>
        <end position="87"/>
    </location>
</feature>
<dbReference type="Proteomes" id="UP000019113">
    <property type="component" value="Unassembled WGS sequence"/>
</dbReference>
<dbReference type="EMBL" id="AVBC01000016">
    <property type="protein sequence ID" value="ERL52650.1"/>
    <property type="molecule type" value="Genomic_DNA"/>
</dbReference>
<organism evidence="3 4">
    <name type="scientific">Halomonas huangheensis</name>
    <dbReference type="NCBI Taxonomy" id="1178482"/>
    <lineage>
        <taxon>Bacteria</taxon>
        <taxon>Pseudomonadati</taxon>
        <taxon>Pseudomonadota</taxon>
        <taxon>Gammaproteobacteria</taxon>
        <taxon>Oceanospirillales</taxon>
        <taxon>Halomonadaceae</taxon>
        <taxon>Halomonas</taxon>
    </lineage>
</organism>
<dbReference type="InterPro" id="IPR028904">
    <property type="entry name" value="Tox-REase-5_dom"/>
</dbReference>
<comment type="caution">
    <text evidence="3">The sequence shown here is derived from an EMBL/GenBank/DDBJ whole genome shotgun (WGS) entry which is preliminary data.</text>
</comment>
<dbReference type="OrthoDB" id="6894922at2"/>
<protein>
    <recommendedName>
        <fullName evidence="2">Tox-REase-5 domain-containing protein</fullName>
    </recommendedName>
</protein>
<dbReference type="Pfam" id="PF15648">
    <property type="entry name" value="Tox-REase-5"/>
    <property type="match status" value="1"/>
</dbReference>
<evidence type="ECO:0000259" key="2">
    <source>
        <dbReference type="Pfam" id="PF15648"/>
    </source>
</evidence>
<evidence type="ECO:0000313" key="3">
    <source>
        <dbReference type="EMBL" id="ERL52650.1"/>
    </source>
</evidence>
<feature type="domain" description="Tox-REase-5" evidence="2">
    <location>
        <begin position="116"/>
        <end position="216"/>
    </location>
</feature>
<dbReference type="STRING" id="1178482.AR456_09150"/>
<sequence length="253" mass="27956">MVAHAAGFVVRWGIGKIAGRIAGAGTAAGAGAILGDATTDTDIDVEDIEATGDVVGEASLEGVANPTNEDARPVPGSTTDARTEECEDCNDCKPRDGYIFQPANRNYHTGGGDWVFYQLYVANMGGNPTFSMVEGRIQEWKYNGVDFDGFWSYSCTLVEAKKGYDSFLKRANDGSWEPGNVPFMEESLDAFLEQADEQSMTIEDNRPTASLRWYFSAQPTYQYFQKSFRLSLIEVDCHFYPYSDSMSYYGTPR</sequence>
<reference evidence="3 4" key="1">
    <citation type="submission" date="2013-08" db="EMBL/GenBank/DDBJ databases">
        <title>draft genome of Halomonas huanghegensis, strain BJGMM-B45T.</title>
        <authorList>
            <person name="Miao C."/>
            <person name="Wan Y."/>
            <person name="Jin W."/>
        </authorList>
    </citation>
    <scope>NUCLEOTIDE SEQUENCE [LARGE SCALE GENOMIC DNA]</scope>
    <source>
        <strain evidence="3 4">BJGMM-B45</strain>
    </source>
</reference>
<dbReference type="eggNOG" id="ENOG50332ZH">
    <property type="taxonomic scope" value="Bacteria"/>
</dbReference>
<accession>W1NCI9</accession>
<gene>
    <name evidence="3" type="ORF">BJB45_18905</name>
</gene>
<dbReference type="AlphaFoldDB" id="W1NCI9"/>